<evidence type="ECO:0000256" key="2">
    <source>
        <dbReference type="SAM" id="Phobius"/>
    </source>
</evidence>
<evidence type="ECO:0000259" key="3">
    <source>
        <dbReference type="PROSITE" id="PS50125"/>
    </source>
</evidence>
<dbReference type="EMBL" id="BKAJ01000151">
    <property type="protein sequence ID" value="GEP60144.1"/>
    <property type="molecule type" value="Genomic_DNA"/>
</dbReference>
<dbReference type="Pfam" id="PF00211">
    <property type="entry name" value="Guanylate_cyc"/>
    <property type="match status" value="1"/>
</dbReference>
<organism evidence="4 5">
    <name type="scientific">Reyranella soli</name>
    <dbReference type="NCBI Taxonomy" id="1230389"/>
    <lineage>
        <taxon>Bacteria</taxon>
        <taxon>Pseudomonadati</taxon>
        <taxon>Pseudomonadota</taxon>
        <taxon>Alphaproteobacteria</taxon>
        <taxon>Hyphomicrobiales</taxon>
        <taxon>Reyranellaceae</taxon>
        <taxon>Reyranella</taxon>
    </lineage>
</organism>
<dbReference type="CDD" id="cd06503">
    <property type="entry name" value="ATP-synt_Fo_b"/>
    <property type="match status" value="1"/>
</dbReference>
<evidence type="ECO:0000313" key="5">
    <source>
        <dbReference type="Proteomes" id="UP000321058"/>
    </source>
</evidence>
<dbReference type="SUPFAM" id="SSF55073">
    <property type="entry name" value="Nucleotide cyclase"/>
    <property type="match status" value="1"/>
</dbReference>
<dbReference type="InterPro" id="IPR001054">
    <property type="entry name" value="A/G_cyclase"/>
</dbReference>
<reference evidence="4 5" key="1">
    <citation type="submission" date="2019-07" db="EMBL/GenBank/DDBJ databases">
        <title>Whole genome shotgun sequence of Reyranella soli NBRC 108950.</title>
        <authorList>
            <person name="Hosoyama A."/>
            <person name="Uohara A."/>
            <person name="Ohji S."/>
            <person name="Ichikawa N."/>
        </authorList>
    </citation>
    <scope>NUCLEOTIDE SEQUENCE [LARGE SCALE GENOMIC DNA]</scope>
    <source>
        <strain evidence="4 5">NBRC 108950</strain>
    </source>
</reference>
<feature type="compositionally biased region" description="Basic and acidic residues" evidence="1">
    <location>
        <begin position="333"/>
        <end position="358"/>
    </location>
</feature>
<keyword evidence="2" id="KW-0472">Membrane</keyword>
<dbReference type="GO" id="GO:0006171">
    <property type="term" value="P:cAMP biosynthetic process"/>
    <property type="evidence" value="ECO:0007669"/>
    <property type="project" value="TreeGrafter"/>
</dbReference>
<protein>
    <recommendedName>
        <fullName evidence="3">Guanylate cyclase domain-containing protein</fullName>
    </recommendedName>
</protein>
<dbReference type="InterPro" id="IPR050697">
    <property type="entry name" value="Adenylyl/Guanylyl_Cyclase_3/4"/>
</dbReference>
<name>A0A512NMG1_9HYPH</name>
<feature type="compositionally biased region" description="Basic and acidic residues" evidence="1">
    <location>
        <begin position="475"/>
        <end position="485"/>
    </location>
</feature>
<comment type="caution">
    <text evidence="4">The sequence shown here is derived from an EMBL/GenBank/DDBJ whole genome shotgun (WGS) entry which is preliminary data.</text>
</comment>
<feature type="compositionally biased region" description="Low complexity" evidence="1">
    <location>
        <begin position="383"/>
        <end position="397"/>
    </location>
</feature>
<keyword evidence="5" id="KW-1185">Reference proteome</keyword>
<feature type="region of interest" description="Disordered" evidence="1">
    <location>
        <begin position="333"/>
        <end position="397"/>
    </location>
</feature>
<dbReference type="PANTHER" id="PTHR43081:SF19">
    <property type="entry name" value="PH-SENSITIVE ADENYLATE CYCLASE RV1264"/>
    <property type="match status" value="1"/>
</dbReference>
<feature type="domain" description="Guanylate cyclase" evidence="3">
    <location>
        <begin position="19"/>
        <end position="135"/>
    </location>
</feature>
<dbReference type="RefSeq" id="WP_147155509.1">
    <property type="nucleotide sequence ID" value="NZ_BKAJ01000151.1"/>
</dbReference>
<dbReference type="Proteomes" id="UP000321058">
    <property type="component" value="Unassembled WGS sequence"/>
</dbReference>
<feature type="compositionally biased region" description="Low complexity" evidence="1">
    <location>
        <begin position="359"/>
        <end position="371"/>
    </location>
</feature>
<dbReference type="PROSITE" id="PS50125">
    <property type="entry name" value="GUANYLATE_CYCLASE_2"/>
    <property type="match status" value="1"/>
</dbReference>
<gene>
    <name evidence="4" type="ORF">RSO01_73100</name>
</gene>
<dbReference type="OrthoDB" id="9807521at2"/>
<dbReference type="CDD" id="cd07302">
    <property type="entry name" value="CHD"/>
    <property type="match status" value="1"/>
</dbReference>
<dbReference type="GO" id="GO:0035556">
    <property type="term" value="P:intracellular signal transduction"/>
    <property type="evidence" value="ECO:0007669"/>
    <property type="project" value="InterPro"/>
</dbReference>
<dbReference type="InterPro" id="IPR036365">
    <property type="entry name" value="PGBD-like_sf"/>
</dbReference>
<dbReference type="GO" id="GO:0004016">
    <property type="term" value="F:adenylate cyclase activity"/>
    <property type="evidence" value="ECO:0007669"/>
    <property type="project" value="UniProtKB-ARBA"/>
</dbReference>
<accession>A0A512NMG1</accession>
<sequence length="740" mass="79577">MSSPTAEGGRTARRRRLSAIVQADLSGYVRLMEGGEDRTVSRLKSVRAEIWLPAVDAGGGRIVNIVGDSVLAEFSSAVAAVAAAIDIQERMARFNQALDEEQRLMFRIGLHLGEVIVDETETIFGDAVNVASRIQLMAEPGGIAASREIRDATHLLADCTFVDGGRHRARHVRRPLQIYHVHRRESVSGALARKMGVTLRRSALWGTITAVAVLLVGGGYLAFTTNLTAAVSTAALTLSAEQLEQALVERRRADALAAEKRQLEAQARQRADAEAEAKRRADVELENARQARQKAELELAQLKADIEARRRAEGGRDDQSAVIAQRAAEEAAQRKAEAEATSLREAEEAAAKKAEADAANKQQADQALAVATDRREQAEADARAAAAKTAPALPTLKEQAEAAERGLRLDATDRRRLQVALTSLGFDTRGDDGVLGPRSREMIANWQKARNQPSTGFVTKAQQQALLQDAAAALSKDDEQRKAKQDIPPVTEASAALPANPPESTDGLWRGTYECGRNGNFKPFTLKPEVRLKAGSGTWYTAYASSGNDNTLGISVAIDGTKVRVTRRTMSSGGSIASGAPPETTLFGWLESNAILASNNKCTMVLERDVAPVRPPVVSQPIPTAYDNHPSLPSPDGLWRGTYKCDQGLVTVRQRGAPFVIDLNLRLTNGSATWRTAGPSETNGYSFDVAVSVIRDIANIARTGLGSRVTLTGRYDGATISATGKERSSDRDCTLALTRS</sequence>
<dbReference type="InterPro" id="IPR002477">
    <property type="entry name" value="Peptidoglycan-bd-like"/>
</dbReference>
<feature type="compositionally biased region" description="Basic and acidic residues" evidence="1">
    <location>
        <begin position="372"/>
        <end position="382"/>
    </location>
</feature>
<dbReference type="Gene3D" id="1.10.101.10">
    <property type="entry name" value="PGBD-like superfamily/PGBD"/>
    <property type="match status" value="1"/>
</dbReference>
<dbReference type="Gene3D" id="3.30.70.1230">
    <property type="entry name" value="Nucleotide cyclase"/>
    <property type="match status" value="1"/>
</dbReference>
<dbReference type="InterPro" id="IPR036366">
    <property type="entry name" value="PGBDSf"/>
</dbReference>
<dbReference type="Pfam" id="PF01471">
    <property type="entry name" value="PG_binding_1"/>
    <property type="match status" value="1"/>
</dbReference>
<keyword evidence="2" id="KW-0812">Transmembrane</keyword>
<feature type="transmembrane region" description="Helical" evidence="2">
    <location>
        <begin position="203"/>
        <end position="223"/>
    </location>
</feature>
<dbReference type="PANTHER" id="PTHR43081">
    <property type="entry name" value="ADENYLATE CYCLASE, TERMINAL-DIFFERENTIATION SPECIFIC-RELATED"/>
    <property type="match status" value="1"/>
</dbReference>
<evidence type="ECO:0000256" key="1">
    <source>
        <dbReference type="SAM" id="MobiDB-lite"/>
    </source>
</evidence>
<keyword evidence="2" id="KW-1133">Transmembrane helix</keyword>
<evidence type="ECO:0000313" key="4">
    <source>
        <dbReference type="EMBL" id="GEP60144.1"/>
    </source>
</evidence>
<dbReference type="AlphaFoldDB" id="A0A512NMG1"/>
<dbReference type="SUPFAM" id="SSF47090">
    <property type="entry name" value="PGBD-like"/>
    <property type="match status" value="1"/>
</dbReference>
<proteinExistence type="predicted"/>
<dbReference type="InterPro" id="IPR029787">
    <property type="entry name" value="Nucleotide_cyclase"/>
</dbReference>
<feature type="region of interest" description="Disordered" evidence="1">
    <location>
        <begin position="474"/>
        <end position="507"/>
    </location>
</feature>